<protein>
    <submittedName>
        <fullName evidence="2">Uncharacterized protein</fullName>
    </submittedName>
</protein>
<accession>A0ABR8SEZ0</accession>
<feature type="signal peptide" evidence="1">
    <location>
        <begin position="1"/>
        <end position="25"/>
    </location>
</feature>
<evidence type="ECO:0000313" key="2">
    <source>
        <dbReference type="EMBL" id="MBD7962051.1"/>
    </source>
</evidence>
<reference evidence="2 3" key="1">
    <citation type="submission" date="2020-08" db="EMBL/GenBank/DDBJ databases">
        <title>A Genomic Blueprint of the Chicken Gut Microbiome.</title>
        <authorList>
            <person name="Gilroy R."/>
            <person name="Ravi A."/>
            <person name="Getino M."/>
            <person name="Pursley I."/>
            <person name="Horton D.L."/>
            <person name="Alikhan N.-F."/>
            <person name="Baker D."/>
            <person name="Gharbi K."/>
            <person name="Hall N."/>
            <person name="Watson M."/>
            <person name="Adriaenssens E.M."/>
            <person name="Foster-Nyarko E."/>
            <person name="Jarju S."/>
            <person name="Secka A."/>
            <person name="Antonio M."/>
            <person name="Oren A."/>
            <person name="Chaudhuri R."/>
            <person name="La Ragione R.M."/>
            <person name="Hildebrand F."/>
            <person name="Pallen M.J."/>
        </authorList>
    </citation>
    <scope>NUCLEOTIDE SEQUENCE [LARGE SCALE GENOMIC DNA]</scope>
    <source>
        <strain evidence="2 3">Sa2CVA6</strain>
    </source>
</reference>
<gene>
    <name evidence="2" type="ORF">H9646_16390</name>
</gene>
<keyword evidence="3" id="KW-1185">Reference proteome</keyword>
<dbReference type="Proteomes" id="UP000634919">
    <property type="component" value="Unassembled WGS sequence"/>
</dbReference>
<evidence type="ECO:0000256" key="1">
    <source>
        <dbReference type="SAM" id="SignalP"/>
    </source>
</evidence>
<keyword evidence="1" id="KW-0732">Signal</keyword>
<comment type="caution">
    <text evidence="2">The sequence shown here is derived from an EMBL/GenBank/DDBJ whole genome shotgun (WGS) entry which is preliminary data.</text>
</comment>
<feature type="chain" id="PRO_5045088852" evidence="1">
    <location>
        <begin position="26"/>
        <end position="256"/>
    </location>
</feature>
<dbReference type="EMBL" id="JACSQK010000009">
    <property type="protein sequence ID" value="MBD7962051.1"/>
    <property type="molecule type" value="Genomic_DNA"/>
</dbReference>
<proteinExistence type="predicted"/>
<sequence length="256" mass="28035">MNVSNGVLVFAVLGALLTISSGASAQAPSAIADLVGARASSGETQLEARGYQFIKGNTVRGEKWTFWWSAEQRQCVQVATLDGRYSAIQAVPAANCGQVGEQGPVTAFGRQDEARNEQSTTLTLICYGEGSKPSVEAHSGYRWNSRRDRYEPINEITNGVQGFDSEVQVEITGQRGRIHLTGKLIAPIHSGGNNNWWNLDELQVNSDRITARYAMNGLNKPKVDIDRRSGRIHIDGIEHFKGECDEGNWADSGHRF</sequence>
<evidence type="ECO:0000313" key="3">
    <source>
        <dbReference type="Proteomes" id="UP000634919"/>
    </source>
</evidence>
<organism evidence="2 3">
    <name type="scientific">Comamonas avium</name>
    <dbReference type="NCBI Taxonomy" id="2762231"/>
    <lineage>
        <taxon>Bacteria</taxon>
        <taxon>Pseudomonadati</taxon>
        <taxon>Pseudomonadota</taxon>
        <taxon>Betaproteobacteria</taxon>
        <taxon>Burkholderiales</taxon>
        <taxon>Comamonadaceae</taxon>
        <taxon>Comamonas</taxon>
    </lineage>
</organism>
<dbReference type="RefSeq" id="WP_191724468.1">
    <property type="nucleotide sequence ID" value="NZ_JACSQK010000009.1"/>
</dbReference>
<name>A0ABR8SEZ0_9BURK</name>